<feature type="compositionally biased region" description="Low complexity" evidence="2">
    <location>
        <begin position="168"/>
        <end position="178"/>
    </location>
</feature>
<feature type="compositionally biased region" description="Low complexity" evidence="2">
    <location>
        <begin position="137"/>
        <end position="147"/>
    </location>
</feature>
<keyword evidence="1" id="KW-0175">Coiled coil</keyword>
<sequence length="577" mass="64297">MWFKRASFTYRTFTPPRSIHRHTRKFFIKLREPAPPSPASSPASALRTSYSALWKQLFGSQHLHWHSWLAADHSRSFNSSCSPRVHDPADSPPSDPDLAEDYEIDLITMSRRPKRKPQKPSSDSESKAEPKAESKQQPKQQSKSASSRIENVQRLVSEDIAAEESRPRSSSSSSSSPSKKQKKASKAHNFEDEIVSPRSTPPKPIDPVIIDPAIDHDPFQPEATGTTDAKDISAIRGPLYLANLRESAESHKRELESVTARVDGLNQRLQALESSIWKIDDSVQTACERVAGLGDEYRKEISRVRESLESKQSHAAHLSASKLDDLESSMQSRIDRTINAVALPLADKLAALEKRLEDVLDEVPQQTKLEFFGRQLVERSIESSKAAINEIASQRVRELVDEREVKMSDKVERAVTQLQESYQPELNSTQEQIKALETLQTSLKASLERLESQQQQQHLLTTPLTSPLEVMLVSPTSDAVRLQVGPEFLLGLKSPSPTTIASTMLKLDARTLREVRGSKNWVLKAVMEQGDLVFVNVKPERTGKTGFKTIVKDMGKAVLVLGGLGAAVVAYLQVVEI</sequence>
<comment type="caution">
    <text evidence="3">The sequence shown here is derived from an EMBL/GenBank/DDBJ whole genome shotgun (WGS) entry which is preliminary data.</text>
</comment>
<gene>
    <name evidence="3" type="ORF">BZA70DRAFT_100725</name>
</gene>
<organism evidence="3 4">
    <name type="scientific">Myxozyma melibiosi</name>
    <dbReference type="NCBI Taxonomy" id="54550"/>
    <lineage>
        <taxon>Eukaryota</taxon>
        <taxon>Fungi</taxon>
        <taxon>Dikarya</taxon>
        <taxon>Ascomycota</taxon>
        <taxon>Saccharomycotina</taxon>
        <taxon>Lipomycetes</taxon>
        <taxon>Lipomycetales</taxon>
        <taxon>Lipomycetaceae</taxon>
        <taxon>Myxozyma</taxon>
    </lineage>
</organism>
<proteinExistence type="predicted"/>
<protein>
    <submittedName>
        <fullName evidence="3">Uncharacterized protein</fullName>
    </submittedName>
</protein>
<evidence type="ECO:0000313" key="3">
    <source>
        <dbReference type="EMBL" id="KAK7202681.1"/>
    </source>
</evidence>
<keyword evidence="4" id="KW-1185">Reference proteome</keyword>
<evidence type="ECO:0000313" key="4">
    <source>
        <dbReference type="Proteomes" id="UP001498771"/>
    </source>
</evidence>
<dbReference type="Proteomes" id="UP001498771">
    <property type="component" value="Unassembled WGS sequence"/>
</dbReference>
<feature type="coiled-coil region" evidence="1">
    <location>
        <begin position="241"/>
        <end position="275"/>
    </location>
</feature>
<accession>A0ABR1EYL4</accession>
<dbReference type="GeneID" id="90034830"/>
<evidence type="ECO:0000256" key="1">
    <source>
        <dbReference type="SAM" id="Coils"/>
    </source>
</evidence>
<dbReference type="RefSeq" id="XP_064765714.1">
    <property type="nucleotide sequence ID" value="XM_064909318.1"/>
</dbReference>
<feature type="compositionally biased region" description="Basic and acidic residues" evidence="2">
    <location>
        <begin position="122"/>
        <end position="136"/>
    </location>
</feature>
<feature type="region of interest" description="Disordered" evidence="2">
    <location>
        <begin position="77"/>
        <end position="204"/>
    </location>
</feature>
<dbReference type="EMBL" id="JBBJBU010000016">
    <property type="protein sequence ID" value="KAK7202681.1"/>
    <property type="molecule type" value="Genomic_DNA"/>
</dbReference>
<evidence type="ECO:0000256" key="2">
    <source>
        <dbReference type="SAM" id="MobiDB-lite"/>
    </source>
</evidence>
<reference evidence="3 4" key="1">
    <citation type="submission" date="2024-03" db="EMBL/GenBank/DDBJ databases">
        <title>Genome-scale model development and genomic sequencing of the oleaginous clade Lipomyces.</title>
        <authorList>
            <consortium name="Lawrence Berkeley National Laboratory"/>
            <person name="Czajka J.J."/>
            <person name="Han Y."/>
            <person name="Kim J."/>
            <person name="Mondo S.J."/>
            <person name="Hofstad B.A."/>
            <person name="Robles A."/>
            <person name="Haridas S."/>
            <person name="Riley R."/>
            <person name="LaButti K."/>
            <person name="Pangilinan J."/>
            <person name="Andreopoulos W."/>
            <person name="Lipzen A."/>
            <person name="Yan J."/>
            <person name="Wang M."/>
            <person name="Ng V."/>
            <person name="Grigoriev I.V."/>
            <person name="Spatafora J.W."/>
            <person name="Magnuson J.K."/>
            <person name="Baker S.E."/>
            <person name="Pomraning K.R."/>
        </authorList>
    </citation>
    <scope>NUCLEOTIDE SEQUENCE [LARGE SCALE GENOMIC DNA]</scope>
    <source>
        <strain evidence="3 4">Phaff 52-87</strain>
    </source>
</reference>
<name>A0ABR1EYL4_9ASCO</name>